<organism evidence="1 2">
    <name type="scientific">Levilactobacillus brevis</name>
    <name type="common">Lactobacillus brevis</name>
    <dbReference type="NCBI Taxonomy" id="1580"/>
    <lineage>
        <taxon>Bacteria</taxon>
        <taxon>Bacillati</taxon>
        <taxon>Bacillota</taxon>
        <taxon>Bacilli</taxon>
        <taxon>Lactobacillales</taxon>
        <taxon>Lactobacillaceae</taxon>
        <taxon>Levilactobacillus</taxon>
    </lineage>
</organism>
<reference evidence="1" key="1">
    <citation type="submission" date="2022-11" db="EMBL/GenBank/DDBJ databases">
        <title>Whole genome sequence of Levilactobacillus brevis SMB091.</title>
        <authorList>
            <person name="Kim J.-M."/>
            <person name="Kim O.-C."/>
            <person name="Choi Y.H."/>
            <person name="Han N.S."/>
            <person name="Hurh B."/>
        </authorList>
    </citation>
    <scope>NUCLEOTIDE SEQUENCE</scope>
    <source>
        <strain evidence="1">SMB091</strain>
    </source>
</reference>
<evidence type="ECO:0000313" key="2">
    <source>
        <dbReference type="Proteomes" id="UP001164768"/>
    </source>
</evidence>
<dbReference type="Proteomes" id="UP001164768">
    <property type="component" value="Chromosome"/>
</dbReference>
<dbReference type="RefSeq" id="WP_267668525.1">
    <property type="nucleotide sequence ID" value="NZ_CP113117.1"/>
</dbReference>
<dbReference type="EMBL" id="CP113117">
    <property type="protein sequence ID" value="WAD02128.1"/>
    <property type="molecule type" value="Genomic_DNA"/>
</dbReference>
<sequence>MAEKMAAPKVDVTKLAEMDKHETIKYGDKENPKTIEATFRDPGYEMLMKIRAKQNIGNNERDYAEMINMINENVIINPRYAFADLNKKVRKTEENKEVELDGKHGKKPHILMKFPGYREALNLTADIRGVDGADETLAVLQALNKDVFRHVDNPDKPLDMSFWSENGGGYDAINEARLYFAEVMDHDGYASTAIRAVTFLSECI</sequence>
<accession>A0AB38X7V5</accession>
<name>A0AB38X7V5_LEVBR</name>
<gene>
    <name evidence="1" type="ORF">ORR04_02710</name>
</gene>
<dbReference type="AlphaFoldDB" id="A0AB38X7V5"/>
<proteinExistence type="predicted"/>
<protein>
    <submittedName>
        <fullName evidence="1">Uncharacterized protein</fullName>
    </submittedName>
</protein>
<evidence type="ECO:0000313" key="1">
    <source>
        <dbReference type="EMBL" id="WAD02128.1"/>
    </source>
</evidence>